<evidence type="ECO:0000256" key="2">
    <source>
        <dbReference type="SAM" id="MobiDB-lite"/>
    </source>
</evidence>
<dbReference type="PROSITE" id="PS00893">
    <property type="entry name" value="NUDIX_BOX"/>
    <property type="match status" value="1"/>
</dbReference>
<keyword evidence="5" id="KW-1185">Reference proteome</keyword>
<dbReference type="GO" id="GO:0006167">
    <property type="term" value="P:AMP biosynthetic process"/>
    <property type="evidence" value="ECO:0007669"/>
    <property type="project" value="TreeGrafter"/>
</dbReference>
<reference evidence="4 5" key="1">
    <citation type="submission" date="2018-01" db="EMBL/GenBank/DDBJ databases">
        <title>Draft genome sequence of Jiangella sp. GTF31.</title>
        <authorList>
            <person name="Sahin N."/>
            <person name="Ay H."/>
            <person name="Saygin H."/>
        </authorList>
    </citation>
    <scope>NUCLEOTIDE SEQUENCE [LARGE SCALE GENOMIC DNA]</scope>
    <source>
        <strain evidence="4 5">GTF31</strain>
    </source>
</reference>
<dbReference type="Proteomes" id="UP000248764">
    <property type="component" value="Unassembled WGS sequence"/>
</dbReference>
<dbReference type="SUPFAM" id="SSF53254">
    <property type="entry name" value="Phosphoglycerate mutase-like"/>
    <property type="match status" value="1"/>
</dbReference>
<dbReference type="InterPro" id="IPR015797">
    <property type="entry name" value="NUDIX_hydrolase-like_dom_sf"/>
</dbReference>
<evidence type="ECO:0000313" key="4">
    <source>
        <dbReference type="EMBL" id="PZF83030.1"/>
    </source>
</evidence>
<name>A0A2W2BCL0_9ACTN</name>
<dbReference type="GO" id="GO:0004081">
    <property type="term" value="F:bis(5'-nucleosyl)-tetraphosphatase (asymmetrical) activity"/>
    <property type="evidence" value="ECO:0007669"/>
    <property type="project" value="TreeGrafter"/>
</dbReference>
<dbReference type="InterPro" id="IPR013078">
    <property type="entry name" value="His_Pase_superF_clade-1"/>
</dbReference>
<feature type="domain" description="Nudix hydrolase" evidence="3">
    <location>
        <begin position="112"/>
        <end position="243"/>
    </location>
</feature>
<evidence type="ECO:0000256" key="1">
    <source>
        <dbReference type="ARBA" id="ARBA00022801"/>
    </source>
</evidence>
<dbReference type="InterPro" id="IPR000086">
    <property type="entry name" value="NUDIX_hydrolase_dom"/>
</dbReference>
<accession>A0A2W2BCL0</accession>
<dbReference type="CDD" id="cd03673">
    <property type="entry name" value="NUDIX_Ap6A_hydrolase"/>
    <property type="match status" value="1"/>
</dbReference>
<dbReference type="InterPro" id="IPR020084">
    <property type="entry name" value="NUDIX_hydrolase_CS"/>
</dbReference>
<dbReference type="Gene3D" id="3.90.79.10">
    <property type="entry name" value="Nucleoside Triphosphate Pyrophosphohydrolase"/>
    <property type="match status" value="1"/>
</dbReference>
<dbReference type="InterPro" id="IPR051325">
    <property type="entry name" value="Nudix_hydrolase_domain"/>
</dbReference>
<dbReference type="PANTHER" id="PTHR21340:SF0">
    <property type="entry name" value="BIS(5'-NUCLEOSYL)-TETRAPHOSPHATASE [ASYMMETRICAL]"/>
    <property type="match status" value="1"/>
</dbReference>
<dbReference type="Pfam" id="PF00300">
    <property type="entry name" value="His_Phos_1"/>
    <property type="match status" value="1"/>
</dbReference>
<feature type="compositionally biased region" description="Basic residues" evidence="2">
    <location>
        <begin position="15"/>
        <end position="27"/>
    </location>
</feature>
<organism evidence="4 5">
    <name type="scientific">Jiangella anatolica</name>
    <dbReference type="NCBI Taxonomy" id="2670374"/>
    <lineage>
        <taxon>Bacteria</taxon>
        <taxon>Bacillati</taxon>
        <taxon>Actinomycetota</taxon>
        <taxon>Actinomycetes</taxon>
        <taxon>Jiangellales</taxon>
        <taxon>Jiangellaceae</taxon>
        <taxon>Jiangella</taxon>
    </lineage>
</organism>
<dbReference type="Pfam" id="PF00293">
    <property type="entry name" value="NUDIX"/>
    <property type="match status" value="1"/>
</dbReference>
<dbReference type="SUPFAM" id="SSF55811">
    <property type="entry name" value="Nudix"/>
    <property type="match status" value="1"/>
</dbReference>
<sequence length="407" mass="44788">MARRPAGRQADPLRRRGRRARARRRREGVRQAGGEDHRDPGRAPGRRHGRREGPRAGQLRARLSRRRLRPRSAGLERARSCARRPGRVRGHLAAGAAGEVAALDGAVSTRRDPVLAAGAVVWREQPDAPDGRVEICLVHRPRYDDWSLPKGKLERDEPLLVCAVREVFEETGHRVTLGRRLPPQRYDVAGRPKVVHYWLAEADPNATARLPDHEVDEVVFLPAGEAVRRLTHPRDAELVRMALRGPLRTAPLVLLRHAKALPRSSWTGPDIERPLGPEGTADLEPLGEALAALGPRRVLSSDSVRCAETVRAFARKQGLVVELEPQLSEESLRVPEDGSHPAEALIRTLLRDGPAVVCSHRPLLPVLFRAAGVDPGDGLEPGEFAVLHHEDGHVVATERHAPPRPGG</sequence>
<dbReference type="Gene3D" id="3.40.50.1240">
    <property type="entry name" value="Phosphoglycerate mutase-like"/>
    <property type="match status" value="1"/>
</dbReference>
<proteinExistence type="predicted"/>
<protein>
    <submittedName>
        <fullName evidence="4">DNA mismatch repair protein MutT</fullName>
    </submittedName>
</protein>
<dbReference type="SMART" id="SM00855">
    <property type="entry name" value="PGAM"/>
    <property type="match status" value="1"/>
</dbReference>
<dbReference type="AlphaFoldDB" id="A0A2W2BCL0"/>
<feature type="region of interest" description="Disordered" evidence="2">
    <location>
        <begin position="1"/>
        <end position="82"/>
    </location>
</feature>
<dbReference type="EMBL" id="POTW01000029">
    <property type="protein sequence ID" value="PZF83030.1"/>
    <property type="molecule type" value="Genomic_DNA"/>
</dbReference>
<dbReference type="PANTHER" id="PTHR21340">
    <property type="entry name" value="DIADENOSINE 5,5-P1,P4-TETRAPHOSPHATE PYROPHOSPHOHYDROLASE MUTT"/>
    <property type="match status" value="1"/>
</dbReference>
<comment type="caution">
    <text evidence="4">The sequence shown here is derived from an EMBL/GenBank/DDBJ whole genome shotgun (WGS) entry which is preliminary data.</text>
</comment>
<dbReference type="GO" id="GO:0006754">
    <property type="term" value="P:ATP biosynthetic process"/>
    <property type="evidence" value="ECO:0007669"/>
    <property type="project" value="TreeGrafter"/>
</dbReference>
<dbReference type="CDD" id="cd07067">
    <property type="entry name" value="HP_PGM_like"/>
    <property type="match status" value="1"/>
</dbReference>
<evidence type="ECO:0000313" key="5">
    <source>
        <dbReference type="Proteomes" id="UP000248764"/>
    </source>
</evidence>
<gene>
    <name evidence="4" type="ORF">C1I92_13990</name>
</gene>
<dbReference type="PROSITE" id="PS51462">
    <property type="entry name" value="NUDIX"/>
    <property type="match status" value="1"/>
</dbReference>
<evidence type="ECO:0000259" key="3">
    <source>
        <dbReference type="PROSITE" id="PS51462"/>
    </source>
</evidence>
<dbReference type="InterPro" id="IPR029033">
    <property type="entry name" value="His_PPase_superfam"/>
</dbReference>
<keyword evidence="1" id="KW-0378">Hydrolase</keyword>